<reference evidence="1 2" key="1">
    <citation type="submission" date="2015-11" db="EMBL/GenBank/DDBJ databases">
        <title>Complete genome sequencing of a biphenyl-degrading bacterium, Pseudomonas putida KF715 (=NBRC110667).</title>
        <authorList>
            <person name="Suenaga H."/>
            <person name="Fujihara N."/>
            <person name="Watanabe T."/>
            <person name="Hirose J."/>
            <person name="Kimura N."/>
            <person name="Yamazoe A."/>
            <person name="Hosoyama A."/>
            <person name="Shimodaira J."/>
            <person name="Furukawa K."/>
        </authorList>
    </citation>
    <scope>NUCLEOTIDE SEQUENCE [LARGE SCALE GENOMIC DNA]</scope>
    <source>
        <strain evidence="1 2">KF715</strain>
    </source>
</reference>
<dbReference type="EMBL" id="AP015029">
    <property type="protein sequence ID" value="BAW24241.1"/>
    <property type="molecule type" value="Genomic_DNA"/>
</dbReference>
<gene>
    <name evidence="1" type="ORF">KF715C_ch36680</name>
</gene>
<dbReference type="Proteomes" id="UP000218731">
    <property type="component" value="Chromosome 1"/>
</dbReference>
<name>A0A1L7NFH6_PSEPU</name>
<evidence type="ECO:0000313" key="2">
    <source>
        <dbReference type="Proteomes" id="UP000218731"/>
    </source>
</evidence>
<organism evidence="1 2">
    <name type="scientific">Pseudomonas putida</name>
    <name type="common">Arthrobacter siderocapsulatus</name>
    <dbReference type="NCBI Taxonomy" id="303"/>
    <lineage>
        <taxon>Bacteria</taxon>
        <taxon>Pseudomonadati</taxon>
        <taxon>Pseudomonadota</taxon>
        <taxon>Gammaproteobacteria</taxon>
        <taxon>Pseudomonadales</taxon>
        <taxon>Pseudomonadaceae</taxon>
        <taxon>Pseudomonas</taxon>
    </lineage>
</organism>
<protein>
    <submittedName>
        <fullName evidence="1">Uncharacterized protein</fullName>
    </submittedName>
</protein>
<sequence>MDPFNTSALKLQKKLLDLRLECDRLRSEGKDQEADRLAGSIAGIEAAIRQLPDSLRPVTLQ</sequence>
<dbReference type="RefSeq" id="WP_096426441.1">
    <property type="nucleotide sequence ID" value="NZ_AP015029.1"/>
</dbReference>
<proteinExistence type="predicted"/>
<accession>A0A1L7NFH6</accession>
<evidence type="ECO:0000313" key="1">
    <source>
        <dbReference type="EMBL" id="BAW24241.1"/>
    </source>
</evidence>
<dbReference type="AlphaFoldDB" id="A0A1L7NFH6"/>